<accession>A0ABU5RDA7</accession>
<organism evidence="2 3">
    <name type="scientific">Amycolatopsis heterodermiae</name>
    <dbReference type="NCBI Taxonomy" id="3110235"/>
    <lineage>
        <taxon>Bacteria</taxon>
        <taxon>Bacillati</taxon>
        <taxon>Actinomycetota</taxon>
        <taxon>Actinomycetes</taxon>
        <taxon>Pseudonocardiales</taxon>
        <taxon>Pseudonocardiaceae</taxon>
        <taxon>Amycolatopsis</taxon>
    </lineage>
</organism>
<dbReference type="InterPro" id="IPR013320">
    <property type="entry name" value="ConA-like_dom_sf"/>
</dbReference>
<feature type="chain" id="PRO_5046236901" evidence="1">
    <location>
        <begin position="23"/>
        <end position="239"/>
    </location>
</feature>
<dbReference type="PANTHER" id="PTHR37536">
    <property type="entry name" value="PUTATIVE (AFU_ORTHOLOGUE AFUA_3G02970)-RELATED"/>
    <property type="match status" value="1"/>
</dbReference>
<evidence type="ECO:0000313" key="2">
    <source>
        <dbReference type="EMBL" id="MEA5363595.1"/>
    </source>
</evidence>
<gene>
    <name evidence="2" type="ORF">VA596_28965</name>
</gene>
<dbReference type="EMBL" id="JAYFSI010000007">
    <property type="protein sequence ID" value="MEA5363595.1"/>
    <property type="molecule type" value="Genomic_DNA"/>
</dbReference>
<dbReference type="InterPro" id="IPR038656">
    <property type="entry name" value="Peptidase_G1_sf"/>
</dbReference>
<comment type="caution">
    <text evidence="2">The sequence shown here is derived from an EMBL/GenBank/DDBJ whole genome shotgun (WGS) entry which is preliminary data.</text>
</comment>
<dbReference type="Pfam" id="PF01828">
    <property type="entry name" value="Peptidase_A4"/>
    <property type="match status" value="1"/>
</dbReference>
<reference evidence="2 3" key="1">
    <citation type="submission" date="2023-12" db="EMBL/GenBank/DDBJ databases">
        <title>Amycolatopsis sp. V23-08.</title>
        <authorList>
            <person name="Somphong A."/>
        </authorList>
    </citation>
    <scope>NUCLEOTIDE SEQUENCE [LARGE SCALE GENOMIC DNA]</scope>
    <source>
        <strain evidence="2 3">V23-08</strain>
    </source>
</reference>
<dbReference type="CDD" id="cd13426">
    <property type="entry name" value="Peptidase_G1"/>
    <property type="match status" value="1"/>
</dbReference>
<protein>
    <submittedName>
        <fullName evidence="2">G1 family glutamic endopeptidase</fullName>
    </submittedName>
</protein>
<proteinExistence type="predicted"/>
<keyword evidence="1" id="KW-0732">Signal</keyword>
<dbReference type="PANTHER" id="PTHR37536:SF1">
    <property type="entry name" value="ASPERGILLOPEPSIN, PUTAITVE (AFU_ORTHOLOGUE AFUA_7G01200)"/>
    <property type="match status" value="1"/>
</dbReference>
<dbReference type="SUPFAM" id="SSF49899">
    <property type="entry name" value="Concanavalin A-like lectins/glucanases"/>
    <property type="match status" value="1"/>
</dbReference>
<name>A0ABU5RDA7_9PSEU</name>
<feature type="signal peptide" evidence="1">
    <location>
        <begin position="1"/>
        <end position="22"/>
    </location>
</feature>
<dbReference type="RefSeq" id="WP_323331344.1">
    <property type="nucleotide sequence ID" value="NZ_JAYFSI010000007.1"/>
</dbReference>
<evidence type="ECO:0000313" key="3">
    <source>
        <dbReference type="Proteomes" id="UP001304298"/>
    </source>
</evidence>
<dbReference type="Proteomes" id="UP001304298">
    <property type="component" value="Unassembled WGS sequence"/>
</dbReference>
<keyword evidence="3" id="KW-1185">Reference proteome</keyword>
<dbReference type="InterPro" id="IPR000250">
    <property type="entry name" value="Peptidase_G1"/>
</dbReference>
<sequence length="239" mass="24451">MSSKVLRAFAVVAVAAAGVAFAVAPAAGGVTDAAFVHAHNASTSTNWSGYALAGTYTAVTGHWTVPTVSGSGNHYSSQWVGIDGFANANLLQTGTAAYVENGKATYHAWWEILPAAETALPLTIHGGDAMTATLTKSRTSTAWRITLTDDTTGEAFRGALDYAGPDASVEWIEETPTVNGAAGPPPRFSTFSFTAATVNGANPGLTANDKITLVQNGITYSTPSDPSGGNAFSVSYTGP</sequence>
<evidence type="ECO:0000256" key="1">
    <source>
        <dbReference type="SAM" id="SignalP"/>
    </source>
</evidence>
<dbReference type="Gene3D" id="2.60.120.700">
    <property type="entry name" value="Peptidase G1"/>
    <property type="match status" value="1"/>
</dbReference>